<dbReference type="GeneID" id="7845834"/>
<name>Q23G72_TETTS</name>
<proteinExistence type="predicted"/>
<gene>
    <name evidence="2" type="ORF">TTHERM_00075930</name>
</gene>
<dbReference type="AlphaFoldDB" id="Q23G72"/>
<evidence type="ECO:0000313" key="2">
    <source>
        <dbReference type="EMBL" id="EAR95388.2"/>
    </source>
</evidence>
<dbReference type="KEGG" id="tet:TTHERM_00075930"/>
<dbReference type="InParanoid" id="Q23G72"/>
<dbReference type="EMBL" id="GG662704">
    <property type="protein sequence ID" value="EAR95388.2"/>
    <property type="molecule type" value="Genomic_DNA"/>
</dbReference>
<dbReference type="Proteomes" id="UP000009168">
    <property type="component" value="Unassembled WGS sequence"/>
</dbReference>
<organism evidence="2 3">
    <name type="scientific">Tetrahymena thermophila (strain SB210)</name>
    <dbReference type="NCBI Taxonomy" id="312017"/>
    <lineage>
        <taxon>Eukaryota</taxon>
        <taxon>Sar</taxon>
        <taxon>Alveolata</taxon>
        <taxon>Ciliophora</taxon>
        <taxon>Intramacronucleata</taxon>
        <taxon>Oligohymenophorea</taxon>
        <taxon>Hymenostomatida</taxon>
        <taxon>Tetrahymenina</taxon>
        <taxon>Tetrahymenidae</taxon>
        <taxon>Tetrahymena</taxon>
    </lineage>
</organism>
<dbReference type="RefSeq" id="XP_001015633.2">
    <property type="nucleotide sequence ID" value="XM_001015633.2"/>
</dbReference>
<evidence type="ECO:0000313" key="3">
    <source>
        <dbReference type="Proteomes" id="UP000009168"/>
    </source>
</evidence>
<keyword evidence="3" id="KW-1185">Reference proteome</keyword>
<evidence type="ECO:0000256" key="1">
    <source>
        <dbReference type="SAM" id="MobiDB-lite"/>
    </source>
</evidence>
<feature type="region of interest" description="Disordered" evidence="1">
    <location>
        <begin position="21"/>
        <end position="59"/>
    </location>
</feature>
<protein>
    <submittedName>
        <fullName evidence="2">Uncharacterized protein</fullName>
    </submittedName>
</protein>
<sequence>MSTLRNKWSFYTRTTNQSPLIKDKQQSIQTEKSQENIFTLNSPQSEKCETVNERDSINY</sequence>
<reference evidence="3" key="1">
    <citation type="journal article" date="2006" name="PLoS Biol.">
        <title>Macronuclear genome sequence of the ciliate Tetrahymena thermophila, a model eukaryote.</title>
        <authorList>
            <person name="Eisen J.A."/>
            <person name="Coyne R.S."/>
            <person name="Wu M."/>
            <person name="Wu D."/>
            <person name="Thiagarajan M."/>
            <person name="Wortman J.R."/>
            <person name="Badger J.H."/>
            <person name="Ren Q."/>
            <person name="Amedeo P."/>
            <person name="Jones K.M."/>
            <person name="Tallon L.J."/>
            <person name="Delcher A.L."/>
            <person name="Salzberg S.L."/>
            <person name="Silva J.C."/>
            <person name="Haas B.J."/>
            <person name="Majoros W.H."/>
            <person name="Farzad M."/>
            <person name="Carlton J.M."/>
            <person name="Smith R.K. Jr."/>
            <person name="Garg J."/>
            <person name="Pearlman R.E."/>
            <person name="Karrer K.M."/>
            <person name="Sun L."/>
            <person name="Manning G."/>
            <person name="Elde N.C."/>
            <person name="Turkewitz A.P."/>
            <person name="Asai D.J."/>
            <person name="Wilkes D.E."/>
            <person name="Wang Y."/>
            <person name="Cai H."/>
            <person name="Collins K."/>
            <person name="Stewart B.A."/>
            <person name="Lee S.R."/>
            <person name="Wilamowska K."/>
            <person name="Weinberg Z."/>
            <person name="Ruzzo W.L."/>
            <person name="Wloga D."/>
            <person name="Gaertig J."/>
            <person name="Frankel J."/>
            <person name="Tsao C.-C."/>
            <person name="Gorovsky M.A."/>
            <person name="Keeling P.J."/>
            <person name="Waller R.F."/>
            <person name="Patron N.J."/>
            <person name="Cherry J.M."/>
            <person name="Stover N.A."/>
            <person name="Krieger C.J."/>
            <person name="del Toro C."/>
            <person name="Ryder H.F."/>
            <person name="Williamson S.C."/>
            <person name="Barbeau R.A."/>
            <person name="Hamilton E.P."/>
            <person name="Orias E."/>
        </authorList>
    </citation>
    <scope>NUCLEOTIDE SEQUENCE [LARGE SCALE GENOMIC DNA]</scope>
    <source>
        <strain evidence="3">SB210</strain>
    </source>
</reference>
<feature type="compositionally biased region" description="Basic and acidic residues" evidence="1">
    <location>
        <begin position="46"/>
        <end position="59"/>
    </location>
</feature>
<feature type="compositionally biased region" description="Polar residues" evidence="1">
    <location>
        <begin position="26"/>
        <end position="45"/>
    </location>
</feature>
<dbReference type="HOGENOM" id="CLU_3192581_0_0_1"/>
<accession>Q23G72</accession>